<gene>
    <name evidence="3" type="ORF">JMA39_14120</name>
</gene>
<evidence type="ECO:0000256" key="1">
    <source>
        <dbReference type="SAM" id="SignalP"/>
    </source>
</evidence>
<feature type="chain" id="PRO_5045564304" evidence="1">
    <location>
        <begin position="42"/>
        <end position="170"/>
    </location>
</feature>
<evidence type="ECO:0000259" key="2">
    <source>
        <dbReference type="Pfam" id="PF13511"/>
    </source>
</evidence>
<dbReference type="Proteomes" id="UP000604898">
    <property type="component" value="Unassembled WGS sequence"/>
</dbReference>
<feature type="signal peptide" evidence="1">
    <location>
        <begin position="1"/>
        <end position="41"/>
    </location>
</feature>
<accession>A0ABS1T429</accession>
<protein>
    <submittedName>
        <fullName evidence="3">DUF4124 domain-containing protein</fullName>
    </submittedName>
</protein>
<reference evidence="3 4" key="1">
    <citation type="submission" date="2021-01" db="EMBL/GenBank/DDBJ databases">
        <title>Genome sequence of Shewanella schlegeliana JCM 11561.</title>
        <authorList>
            <person name="Zhang H."/>
            <person name="Li C."/>
        </authorList>
    </citation>
    <scope>NUCLEOTIDE SEQUENCE [LARGE SCALE GENOMIC DNA]</scope>
    <source>
        <strain evidence="3 4">JCM 11561</strain>
    </source>
</reference>
<organism evidence="3 4">
    <name type="scientific">Shewanella schlegeliana</name>
    <dbReference type="NCBI Taxonomy" id="190308"/>
    <lineage>
        <taxon>Bacteria</taxon>
        <taxon>Pseudomonadati</taxon>
        <taxon>Pseudomonadota</taxon>
        <taxon>Gammaproteobacteria</taxon>
        <taxon>Alteromonadales</taxon>
        <taxon>Shewanellaceae</taxon>
        <taxon>Shewanella</taxon>
    </lineage>
</organism>
<dbReference type="InterPro" id="IPR025392">
    <property type="entry name" value="DUF4124"/>
</dbReference>
<comment type="caution">
    <text evidence="3">The sequence shown here is derived from an EMBL/GenBank/DDBJ whole genome shotgun (WGS) entry which is preliminary data.</text>
</comment>
<keyword evidence="4" id="KW-1185">Reference proteome</keyword>
<dbReference type="EMBL" id="JAESVD010000008">
    <property type="protein sequence ID" value="MBL4914241.1"/>
    <property type="molecule type" value="Genomic_DNA"/>
</dbReference>
<name>A0ABS1T429_9GAMM</name>
<feature type="domain" description="DUF4124" evidence="2">
    <location>
        <begin position="32"/>
        <end position="75"/>
    </location>
</feature>
<dbReference type="Pfam" id="PF13511">
    <property type="entry name" value="DUF4124"/>
    <property type="match status" value="1"/>
</dbReference>
<sequence length="170" mass="18680">MDRKMIKTIKIGDTKLQLPASTTAIASALLVLSLWSSSSHANVIYTWIDDKGVTHYSQQPPEHTQEQTNSDKLYSEDIEPKQIGTVAPSASIVDKAPTDLENKAAVITQNDQKQAEGICKNAKHSLNVLTTHTKLNKKDASSGKVVAMTEEQRQAAIAEHKQKIKLFCVN</sequence>
<evidence type="ECO:0000313" key="4">
    <source>
        <dbReference type="Proteomes" id="UP000604898"/>
    </source>
</evidence>
<proteinExistence type="predicted"/>
<keyword evidence="1" id="KW-0732">Signal</keyword>
<evidence type="ECO:0000313" key="3">
    <source>
        <dbReference type="EMBL" id="MBL4914241.1"/>
    </source>
</evidence>